<proteinExistence type="predicted"/>
<sequence>MNKASKYKYAICKSFFLLILIEDKVKIDVRDDEHYVEVGVKVEARGENEAKSEIEVKGSNDVDWAALGALHSNAEFSCFLKL</sequence>
<dbReference type="EMBL" id="CM042028">
    <property type="protein sequence ID" value="KAI3798767.1"/>
    <property type="molecule type" value="Genomic_DNA"/>
</dbReference>
<protein>
    <submittedName>
        <fullName evidence="1">Uncharacterized protein</fullName>
    </submittedName>
</protein>
<evidence type="ECO:0000313" key="2">
    <source>
        <dbReference type="Proteomes" id="UP001056120"/>
    </source>
</evidence>
<comment type="caution">
    <text evidence="1">The sequence shown here is derived from an EMBL/GenBank/DDBJ whole genome shotgun (WGS) entry which is preliminary data.</text>
</comment>
<gene>
    <name evidence="1" type="ORF">L1987_34046</name>
</gene>
<organism evidence="1 2">
    <name type="scientific">Smallanthus sonchifolius</name>
    <dbReference type="NCBI Taxonomy" id="185202"/>
    <lineage>
        <taxon>Eukaryota</taxon>
        <taxon>Viridiplantae</taxon>
        <taxon>Streptophyta</taxon>
        <taxon>Embryophyta</taxon>
        <taxon>Tracheophyta</taxon>
        <taxon>Spermatophyta</taxon>
        <taxon>Magnoliopsida</taxon>
        <taxon>eudicotyledons</taxon>
        <taxon>Gunneridae</taxon>
        <taxon>Pentapetalae</taxon>
        <taxon>asterids</taxon>
        <taxon>campanulids</taxon>
        <taxon>Asterales</taxon>
        <taxon>Asteraceae</taxon>
        <taxon>Asteroideae</taxon>
        <taxon>Heliantheae alliance</taxon>
        <taxon>Millerieae</taxon>
        <taxon>Smallanthus</taxon>
    </lineage>
</organism>
<evidence type="ECO:0000313" key="1">
    <source>
        <dbReference type="EMBL" id="KAI3798767.1"/>
    </source>
</evidence>
<reference evidence="2" key="1">
    <citation type="journal article" date="2022" name="Mol. Ecol. Resour.">
        <title>The genomes of chicory, endive, great burdock and yacon provide insights into Asteraceae palaeo-polyploidization history and plant inulin production.</title>
        <authorList>
            <person name="Fan W."/>
            <person name="Wang S."/>
            <person name="Wang H."/>
            <person name="Wang A."/>
            <person name="Jiang F."/>
            <person name="Liu H."/>
            <person name="Zhao H."/>
            <person name="Xu D."/>
            <person name="Zhang Y."/>
        </authorList>
    </citation>
    <scope>NUCLEOTIDE SEQUENCE [LARGE SCALE GENOMIC DNA]</scope>
    <source>
        <strain evidence="2">cv. Yunnan</strain>
    </source>
</reference>
<name>A0ACB9HT50_9ASTR</name>
<accession>A0ACB9HT50</accession>
<keyword evidence="2" id="KW-1185">Reference proteome</keyword>
<dbReference type="Proteomes" id="UP001056120">
    <property type="component" value="Linkage Group LG11"/>
</dbReference>
<reference evidence="1 2" key="2">
    <citation type="journal article" date="2022" name="Mol. Ecol. Resour.">
        <title>The genomes of chicory, endive, great burdock and yacon provide insights into Asteraceae paleo-polyploidization history and plant inulin production.</title>
        <authorList>
            <person name="Fan W."/>
            <person name="Wang S."/>
            <person name="Wang H."/>
            <person name="Wang A."/>
            <person name="Jiang F."/>
            <person name="Liu H."/>
            <person name="Zhao H."/>
            <person name="Xu D."/>
            <person name="Zhang Y."/>
        </authorList>
    </citation>
    <scope>NUCLEOTIDE SEQUENCE [LARGE SCALE GENOMIC DNA]</scope>
    <source>
        <strain evidence="2">cv. Yunnan</strain>
        <tissue evidence="1">Leaves</tissue>
    </source>
</reference>